<dbReference type="EMBL" id="OU466862">
    <property type="protein sequence ID" value="CAH2074391.1"/>
    <property type="molecule type" value="Genomic_DNA"/>
</dbReference>
<feature type="region of interest" description="Disordered" evidence="1">
    <location>
        <begin position="170"/>
        <end position="212"/>
    </location>
</feature>
<feature type="region of interest" description="Disordered" evidence="1">
    <location>
        <begin position="421"/>
        <end position="457"/>
    </location>
</feature>
<evidence type="ECO:0000313" key="4">
    <source>
        <dbReference type="Proteomes" id="UP000836841"/>
    </source>
</evidence>
<keyword evidence="4" id="KW-1185">Reference proteome</keyword>
<feature type="region of interest" description="Disordered" evidence="1">
    <location>
        <begin position="486"/>
        <end position="507"/>
    </location>
</feature>
<feature type="compositionally biased region" description="Basic and acidic residues" evidence="1">
    <location>
        <begin position="551"/>
        <end position="567"/>
    </location>
</feature>
<feature type="region of interest" description="Disordered" evidence="1">
    <location>
        <begin position="740"/>
        <end position="766"/>
    </location>
</feature>
<feature type="compositionally biased region" description="Basic and acidic residues" evidence="1">
    <location>
        <begin position="440"/>
        <end position="457"/>
    </location>
</feature>
<dbReference type="Proteomes" id="UP000836841">
    <property type="component" value="Chromosome 6"/>
</dbReference>
<proteinExistence type="predicted"/>
<feature type="domain" description="PWWP" evidence="2">
    <location>
        <begin position="224"/>
        <end position="285"/>
    </location>
</feature>
<dbReference type="PANTHER" id="PTHR42851">
    <property type="entry name" value="ALDOLASE-RELATED"/>
    <property type="match status" value="1"/>
</dbReference>
<gene>
    <name evidence="3" type="ORF">TAV2_LOCUS21010</name>
</gene>
<feature type="region of interest" description="Disordered" evidence="1">
    <location>
        <begin position="778"/>
        <end position="797"/>
    </location>
</feature>
<feature type="compositionally biased region" description="Basic and acidic residues" evidence="1">
    <location>
        <begin position="7"/>
        <end position="18"/>
    </location>
</feature>
<dbReference type="InterPro" id="IPR053063">
    <property type="entry name" value="PWWP_domain_containing_PDP"/>
</dbReference>
<feature type="region of interest" description="Disordered" evidence="1">
    <location>
        <begin position="599"/>
        <end position="640"/>
    </location>
</feature>
<feature type="region of interest" description="Disordered" evidence="1">
    <location>
        <begin position="549"/>
        <end position="571"/>
    </location>
</feature>
<feature type="compositionally biased region" description="Basic and acidic residues" evidence="1">
    <location>
        <begin position="615"/>
        <end position="631"/>
    </location>
</feature>
<dbReference type="AlphaFoldDB" id="A0AAU9T067"/>
<dbReference type="InterPro" id="IPR000313">
    <property type="entry name" value="PWWP_dom"/>
</dbReference>
<dbReference type="PROSITE" id="PS50812">
    <property type="entry name" value="PWWP"/>
    <property type="match status" value="1"/>
</dbReference>
<dbReference type="Pfam" id="PF00855">
    <property type="entry name" value="PWWP"/>
    <property type="match status" value="1"/>
</dbReference>
<sequence length="891" mass="99378">MYMLKGTLEKCSGDESDKTSTVPRGLSLDIHVAHFTCIPPIEMRNSFLDFIYFLESSSRSPENFRRHPRSVVFSFFCSTLRLVSVLSCLRDCFYLQWKCTESDSDAVSRFESGVGQTSETLAAAGTLLVKLAGVERKCCVSSGNEKSNRVSHLKKGTDSVDATRDLDMALNGSESENDSDAESEGFRGKRDFDGPRKRKPKHENLGGAVSAGSASANENLKLSGSDLVWGRVRSYPWWPGQLFDASSASKTAMKHFKKGKSLVAYFGDRSFAWNDASRIKPFHEHFSQMEKQSYSPVFRHAVDCALEEVSRRVEFGLSCVCVSEDAYSKLETQNINNPGIREHARVRDVGDKLSSVLSFEPAKLLEYVKQLACLARYEETDKLQFVIHRAQLLASQQWTSYLIFPKYETFTRSVESAAPLASLLEPNTNEEESPKRRKTDIKDHAEHKQRLGFEDATDEKRKDKALSDIVANKVFGSGSIVKLDGKSKVESEKREESASKNSDEENNLSVGNKVQKVCFRIGAFPLRMESEMVSLTSTLKVDGKSYSGKKLKVESEKKEEPASKNSDEENNFSVGNKVEKVCFGIGAFPFRMESEMVSLTSTPKVQVENKKRKKPEQEELSRKETSSRDEMISSLHSAKTGKGIPGSFSIHSNYEDFEEFIKEISYSDLNHDSKKVSITETSETWNVKDPSEEQVLPDEMLSSLAKTGKAIPESISIDPSRYQDLDKFIEELSCSSIMDDPKKASITETSEPKASITETSEPKATITETPEQLILPVNKDLTGSGSKDQTGLKDCPEDSSAPNALILKFSDSGFVPTEEKLNIIFNRYGPLRESETPIMKKGKRAKVVFKRGEDAKTAFSSSGKYSIFGPSLLSYSLKYVSPKAQQNNITN</sequence>
<dbReference type="Gene3D" id="2.30.30.140">
    <property type="match status" value="1"/>
</dbReference>
<evidence type="ECO:0000256" key="1">
    <source>
        <dbReference type="SAM" id="MobiDB-lite"/>
    </source>
</evidence>
<feature type="compositionally biased region" description="Basic and acidic residues" evidence="1">
    <location>
        <begin position="486"/>
        <end position="503"/>
    </location>
</feature>
<protein>
    <recommendedName>
        <fullName evidence="2">PWWP domain-containing protein</fullName>
    </recommendedName>
</protein>
<dbReference type="SUPFAM" id="SSF63748">
    <property type="entry name" value="Tudor/PWWP/MBT"/>
    <property type="match status" value="1"/>
</dbReference>
<dbReference type="SMART" id="SM00293">
    <property type="entry name" value="PWWP"/>
    <property type="match status" value="1"/>
</dbReference>
<name>A0AAU9T067_THLAR</name>
<feature type="compositionally biased region" description="Basic and acidic residues" evidence="1">
    <location>
        <begin position="184"/>
        <end position="195"/>
    </location>
</feature>
<dbReference type="CDD" id="cd05162">
    <property type="entry name" value="PWWP"/>
    <property type="match status" value="1"/>
</dbReference>
<reference evidence="3 4" key="1">
    <citation type="submission" date="2022-03" db="EMBL/GenBank/DDBJ databases">
        <authorList>
            <person name="Nunn A."/>
            <person name="Chopra R."/>
            <person name="Nunn A."/>
            <person name="Contreras Garrido A."/>
        </authorList>
    </citation>
    <scope>NUCLEOTIDE SEQUENCE [LARGE SCALE GENOMIC DNA]</scope>
</reference>
<organism evidence="3 4">
    <name type="scientific">Thlaspi arvense</name>
    <name type="common">Field penny-cress</name>
    <dbReference type="NCBI Taxonomy" id="13288"/>
    <lineage>
        <taxon>Eukaryota</taxon>
        <taxon>Viridiplantae</taxon>
        <taxon>Streptophyta</taxon>
        <taxon>Embryophyta</taxon>
        <taxon>Tracheophyta</taxon>
        <taxon>Spermatophyta</taxon>
        <taxon>Magnoliopsida</taxon>
        <taxon>eudicotyledons</taxon>
        <taxon>Gunneridae</taxon>
        <taxon>Pentapetalae</taxon>
        <taxon>rosids</taxon>
        <taxon>malvids</taxon>
        <taxon>Brassicales</taxon>
        <taxon>Brassicaceae</taxon>
        <taxon>Thlaspideae</taxon>
        <taxon>Thlaspi</taxon>
    </lineage>
</organism>
<dbReference type="PANTHER" id="PTHR42851:SF19">
    <property type="entry name" value="PWWP DOMAIN-CONTAINING PROTEIN 2-RELATED"/>
    <property type="match status" value="1"/>
</dbReference>
<accession>A0AAU9T067</accession>
<feature type="region of interest" description="Disordered" evidence="1">
    <location>
        <begin position="1"/>
        <end position="20"/>
    </location>
</feature>
<evidence type="ECO:0000259" key="2">
    <source>
        <dbReference type="PROSITE" id="PS50812"/>
    </source>
</evidence>
<evidence type="ECO:0000313" key="3">
    <source>
        <dbReference type="EMBL" id="CAH2074391.1"/>
    </source>
</evidence>